<dbReference type="EMBL" id="JBHUOJ010000034">
    <property type="protein sequence ID" value="MFD2834785.1"/>
    <property type="molecule type" value="Genomic_DNA"/>
</dbReference>
<feature type="transmembrane region" description="Helical" evidence="1">
    <location>
        <begin position="82"/>
        <end position="100"/>
    </location>
</feature>
<sequence length="140" mass="16930">MPRIIINRNSEWANKWKNFDLFLNDEHLSVIEDKETLTFNLPKGSYILRAKMDWCSSQSYYFELQENQDRYFEVTGFIFSKYLLPLAFGCFVFFWVIYFLYDFHSISLAFILMAFMGYILYFMSIGRNQFLQIKEITGKF</sequence>
<keyword evidence="1" id="KW-0812">Transmembrane</keyword>
<keyword evidence="3" id="KW-1185">Reference proteome</keyword>
<dbReference type="Proteomes" id="UP001597438">
    <property type="component" value="Unassembled WGS sequence"/>
</dbReference>
<reference evidence="3" key="1">
    <citation type="journal article" date="2019" name="Int. J. Syst. Evol. Microbiol.">
        <title>The Global Catalogue of Microorganisms (GCM) 10K type strain sequencing project: providing services to taxonomists for standard genome sequencing and annotation.</title>
        <authorList>
            <consortium name="The Broad Institute Genomics Platform"/>
            <consortium name="The Broad Institute Genome Sequencing Center for Infectious Disease"/>
            <person name="Wu L."/>
            <person name="Ma J."/>
        </authorList>
    </citation>
    <scope>NUCLEOTIDE SEQUENCE [LARGE SCALE GENOMIC DNA]</scope>
    <source>
        <strain evidence="3">KCTC 52925</strain>
    </source>
</reference>
<name>A0ABW5X6R9_9FLAO</name>
<feature type="transmembrane region" description="Helical" evidence="1">
    <location>
        <begin position="106"/>
        <end position="124"/>
    </location>
</feature>
<evidence type="ECO:0000313" key="2">
    <source>
        <dbReference type="EMBL" id="MFD2834785.1"/>
    </source>
</evidence>
<keyword evidence="1" id="KW-1133">Transmembrane helix</keyword>
<dbReference type="RefSeq" id="WP_251743104.1">
    <property type="nucleotide sequence ID" value="NZ_JBHUOJ010000034.1"/>
</dbReference>
<proteinExistence type="predicted"/>
<protein>
    <submittedName>
        <fullName evidence="2">Uncharacterized protein</fullName>
    </submittedName>
</protein>
<accession>A0ABW5X6R9</accession>
<gene>
    <name evidence="2" type="ORF">ACFSYS_15955</name>
</gene>
<organism evidence="2 3">
    <name type="scientific">Christiangramia antarctica</name>
    <dbReference type="NCBI Taxonomy" id="2058158"/>
    <lineage>
        <taxon>Bacteria</taxon>
        <taxon>Pseudomonadati</taxon>
        <taxon>Bacteroidota</taxon>
        <taxon>Flavobacteriia</taxon>
        <taxon>Flavobacteriales</taxon>
        <taxon>Flavobacteriaceae</taxon>
        <taxon>Christiangramia</taxon>
    </lineage>
</organism>
<evidence type="ECO:0000313" key="3">
    <source>
        <dbReference type="Proteomes" id="UP001597438"/>
    </source>
</evidence>
<keyword evidence="1" id="KW-0472">Membrane</keyword>
<comment type="caution">
    <text evidence="2">The sequence shown here is derived from an EMBL/GenBank/DDBJ whole genome shotgun (WGS) entry which is preliminary data.</text>
</comment>
<evidence type="ECO:0000256" key="1">
    <source>
        <dbReference type="SAM" id="Phobius"/>
    </source>
</evidence>